<accession>A0A5C5TZ84</accession>
<dbReference type="GO" id="GO:0000166">
    <property type="term" value="F:nucleotide binding"/>
    <property type="evidence" value="ECO:0007669"/>
    <property type="project" value="InterPro"/>
</dbReference>
<dbReference type="InterPro" id="IPR055170">
    <property type="entry name" value="GFO_IDH_MocA-like_dom"/>
</dbReference>
<dbReference type="EC" id="1.1.1.18" evidence="5"/>
<comment type="similarity">
    <text evidence="1">Belongs to the Gfo/Idh/MocA family.</text>
</comment>
<dbReference type="NCBIfam" id="TIGR04380">
    <property type="entry name" value="myo_inos_iolG"/>
    <property type="match status" value="1"/>
</dbReference>
<dbReference type="AlphaFoldDB" id="A0A5C5TZ84"/>
<name>A0A5C5TZ84_9GAMM</name>
<dbReference type="PANTHER" id="PTHR42840">
    <property type="entry name" value="NAD(P)-BINDING ROSSMANN-FOLD SUPERFAMILY PROTEIN-RELATED"/>
    <property type="match status" value="1"/>
</dbReference>
<protein>
    <submittedName>
        <fullName evidence="5">Inositol 2-dehydrogenase</fullName>
        <ecNumber evidence="5">1.1.1.18</ecNumber>
    </submittedName>
</protein>
<comment type="caution">
    <text evidence="5">The sequence shown here is derived from an EMBL/GenBank/DDBJ whole genome shotgun (WGS) entry which is preliminary data.</text>
</comment>
<reference evidence="5 6" key="1">
    <citation type="journal article" date="2008" name="Int. J. Syst. Evol. Microbiol.">
        <title>Luteimonas marina sp. nov., isolated from seawater.</title>
        <authorList>
            <person name="Baik K.S."/>
            <person name="Park S.C."/>
            <person name="Kim M.S."/>
            <person name="Kim E.M."/>
            <person name="Park C."/>
            <person name="Chun J."/>
            <person name="Seong C.N."/>
        </authorList>
    </citation>
    <scope>NUCLEOTIDE SEQUENCE [LARGE SCALE GENOMIC DNA]</scope>
    <source>
        <strain evidence="5 6">FR1330</strain>
    </source>
</reference>
<dbReference type="Gene3D" id="3.30.360.10">
    <property type="entry name" value="Dihydrodipicolinate Reductase, domain 2"/>
    <property type="match status" value="1"/>
</dbReference>
<dbReference type="InterPro" id="IPR030827">
    <property type="entry name" value="Myo_inos_IolG"/>
</dbReference>
<dbReference type="Pfam" id="PF22725">
    <property type="entry name" value="GFO_IDH_MocA_C3"/>
    <property type="match status" value="1"/>
</dbReference>
<evidence type="ECO:0000256" key="1">
    <source>
        <dbReference type="ARBA" id="ARBA00010928"/>
    </source>
</evidence>
<dbReference type="OrthoDB" id="9781031at2"/>
<evidence type="ECO:0000313" key="6">
    <source>
        <dbReference type="Proteomes" id="UP000319980"/>
    </source>
</evidence>
<dbReference type="GO" id="GO:0006740">
    <property type="term" value="P:NADPH regeneration"/>
    <property type="evidence" value="ECO:0007669"/>
    <property type="project" value="TreeGrafter"/>
</dbReference>
<dbReference type="GO" id="GO:0050112">
    <property type="term" value="F:inositol 2-dehydrogenase (NAD+) activity"/>
    <property type="evidence" value="ECO:0007669"/>
    <property type="project" value="UniProtKB-EC"/>
</dbReference>
<dbReference type="InterPro" id="IPR000683">
    <property type="entry name" value="Gfo/Idh/MocA-like_OxRdtase_N"/>
</dbReference>
<keyword evidence="6" id="KW-1185">Reference proteome</keyword>
<dbReference type="GO" id="GO:0005737">
    <property type="term" value="C:cytoplasm"/>
    <property type="evidence" value="ECO:0007669"/>
    <property type="project" value="TreeGrafter"/>
</dbReference>
<dbReference type="SUPFAM" id="SSF55347">
    <property type="entry name" value="Glyceraldehyde-3-phosphate dehydrogenase-like, C-terminal domain"/>
    <property type="match status" value="1"/>
</dbReference>
<evidence type="ECO:0000259" key="3">
    <source>
        <dbReference type="Pfam" id="PF01408"/>
    </source>
</evidence>
<dbReference type="SUPFAM" id="SSF51735">
    <property type="entry name" value="NAD(P)-binding Rossmann-fold domains"/>
    <property type="match status" value="1"/>
</dbReference>
<dbReference type="Proteomes" id="UP000319980">
    <property type="component" value="Unassembled WGS sequence"/>
</dbReference>
<organism evidence="5 6">
    <name type="scientific">Luteimonas marina</name>
    <dbReference type="NCBI Taxonomy" id="488485"/>
    <lineage>
        <taxon>Bacteria</taxon>
        <taxon>Pseudomonadati</taxon>
        <taxon>Pseudomonadota</taxon>
        <taxon>Gammaproteobacteria</taxon>
        <taxon>Lysobacterales</taxon>
        <taxon>Lysobacteraceae</taxon>
        <taxon>Luteimonas</taxon>
    </lineage>
</organism>
<evidence type="ECO:0000259" key="4">
    <source>
        <dbReference type="Pfam" id="PF22725"/>
    </source>
</evidence>
<feature type="domain" description="Gfo/Idh/MocA-like oxidoreductase N-terminal" evidence="3">
    <location>
        <begin position="34"/>
        <end position="130"/>
    </location>
</feature>
<dbReference type="Gene3D" id="3.40.50.720">
    <property type="entry name" value="NAD(P)-binding Rossmann-like Domain"/>
    <property type="match status" value="1"/>
</dbReference>
<sequence>MERDQISGNSIAFYYGNNILIVSGEGEGRVTRIDVVLIGAGRMGQVHGPNAARTPGLRLRYVVDPRPGAARAMADATGAEVATLAQALADPDVGGVLVCSSTDQHLDNALQAVEAGKAVFCEKPIDLDLGKVLAAQPRFEGARFLLGFNRRHDPHFLALKRRLDAGAIGALESLHIVNHDPAAPAPHFIPTSGGLFKDFTIHDLDMARWLLGEEPVEVFATASCLVDPEIGRLGDVDTARTVLRTASGRLCVISNTRRSGYGYDQRIEAFGAAGMAAAGNVSRDTVQAFDEAGATAAPIAYAFPERYADSYRAQIAHFAEVAHGRAQPATGYADGIAALALAEACQRSMREGRPIRLQENR</sequence>
<feature type="domain" description="GFO/IDH/MocA-like oxidoreductase" evidence="4">
    <location>
        <begin position="156"/>
        <end position="276"/>
    </location>
</feature>
<dbReference type="EMBL" id="VOHK01000006">
    <property type="protein sequence ID" value="TWT18490.1"/>
    <property type="molecule type" value="Genomic_DNA"/>
</dbReference>
<evidence type="ECO:0000313" key="5">
    <source>
        <dbReference type="EMBL" id="TWT18490.1"/>
    </source>
</evidence>
<gene>
    <name evidence="5" type="primary">iolG</name>
    <name evidence="5" type="ORF">FQY83_14005</name>
</gene>
<dbReference type="Pfam" id="PF01408">
    <property type="entry name" value="GFO_IDH_MocA"/>
    <property type="match status" value="1"/>
</dbReference>
<dbReference type="PANTHER" id="PTHR42840:SF3">
    <property type="entry name" value="BINDING ROSSMANN FOLD OXIDOREDUCTASE, PUTATIVE (AFU_ORTHOLOGUE AFUA_2G10240)-RELATED"/>
    <property type="match status" value="1"/>
</dbReference>
<proteinExistence type="inferred from homology"/>
<dbReference type="InterPro" id="IPR036291">
    <property type="entry name" value="NAD(P)-bd_dom_sf"/>
</dbReference>
<evidence type="ECO:0000256" key="2">
    <source>
        <dbReference type="ARBA" id="ARBA00023002"/>
    </source>
</evidence>
<keyword evidence="2 5" id="KW-0560">Oxidoreductase</keyword>